<organism evidence="1">
    <name type="scientific">freshwater metagenome</name>
    <dbReference type="NCBI Taxonomy" id="449393"/>
    <lineage>
        <taxon>unclassified sequences</taxon>
        <taxon>metagenomes</taxon>
        <taxon>ecological metagenomes</taxon>
    </lineage>
</organism>
<dbReference type="EMBL" id="CAEZVS010000097">
    <property type="protein sequence ID" value="CAB4637814.1"/>
    <property type="molecule type" value="Genomic_DNA"/>
</dbReference>
<gene>
    <name evidence="1" type="ORF">UFOPK2106_00662</name>
</gene>
<sequence length="65" mass="6961">MFPVALAPAVSMAEVHRAETQALKDPEAEQVISELAFHSHPESLLLAVAEVGDQVLVQAVEPEVD</sequence>
<proteinExistence type="predicted"/>
<dbReference type="AlphaFoldDB" id="A0A6J6JN88"/>
<accession>A0A6J6JN88</accession>
<protein>
    <submittedName>
        <fullName evidence="1">Unannotated protein</fullName>
    </submittedName>
</protein>
<name>A0A6J6JN88_9ZZZZ</name>
<reference evidence="1" key="1">
    <citation type="submission" date="2020-05" db="EMBL/GenBank/DDBJ databases">
        <authorList>
            <person name="Chiriac C."/>
            <person name="Salcher M."/>
            <person name="Ghai R."/>
            <person name="Kavagutti S V."/>
        </authorList>
    </citation>
    <scope>NUCLEOTIDE SEQUENCE</scope>
</reference>
<evidence type="ECO:0000313" key="1">
    <source>
        <dbReference type="EMBL" id="CAB4637814.1"/>
    </source>
</evidence>